<proteinExistence type="predicted"/>
<keyword evidence="3 6" id="KW-0812">Transmembrane</keyword>
<organism evidence="8 9">
    <name type="scientific">Microbacterium terricola</name>
    <dbReference type="NCBI Taxonomy" id="344163"/>
    <lineage>
        <taxon>Bacteria</taxon>
        <taxon>Bacillati</taxon>
        <taxon>Actinomycetota</taxon>
        <taxon>Actinomycetes</taxon>
        <taxon>Micrococcales</taxon>
        <taxon>Microbacteriaceae</taxon>
        <taxon>Microbacterium</taxon>
    </lineage>
</organism>
<evidence type="ECO:0000256" key="2">
    <source>
        <dbReference type="ARBA" id="ARBA00022475"/>
    </source>
</evidence>
<gene>
    <name evidence="8" type="ORF">Microterr_03630</name>
</gene>
<keyword evidence="4 6" id="KW-1133">Transmembrane helix</keyword>
<name>A0ABM8DVM8_9MICO</name>
<reference evidence="8 9" key="1">
    <citation type="submission" date="2022-12" db="EMBL/GenBank/DDBJ databases">
        <title>Microbacterium terricola strain KV-448 chromosome, complete genome.</title>
        <authorList>
            <person name="Oshima T."/>
            <person name="Moriya T."/>
            <person name="Bessho Y."/>
        </authorList>
    </citation>
    <scope>NUCLEOTIDE SEQUENCE [LARGE SCALE GENOMIC DNA]</scope>
    <source>
        <strain evidence="8 9">KV-448</strain>
    </source>
</reference>
<dbReference type="EMBL" id="AP027141">
    <property type="protein sequence ID" value="BDV29703.1"/>
    <property type="molecule type" value="Genomic_DNA"/>
</dbReference>
<accession>A0ABM8DVM8</accession>
<feature type="domain" description="RDD" evidence="7">
    <location>
        <begin position="19"/>
        <end position="138"/>
    </location>
</feature>
<protein>
    <recommendedName>
        <fullName evidence="7">RDD domain-containing protein</fullName>
    </recommendedName>
</protein>
<dbReference type="PANTHER" id="PTHR36115:SF6">
    <property type="entry name" value="PROLINE-RICH ANTIGEN HOMOLOG"/>
    <property type="match status" value="1"/>
</dbReference>
<dbReference type="SUPFAM" id="SSF49879">
    <property type="entry name" value="SMAD/FHA domain"/>
    <property type="match status" value="1"/>
</dbReference>
<dbReference type="PANTHER" id="PTHR36115">
    <property type="entry name" value="PROLINE-RICH ANTIGEN HOMOLOG-RELATED"/>
    <property type="match status" value="1"/>
</dbReference>
<keyword evidence="5 6" id="KW-0472">Membrane</keyword>
<evidence type="ECO:0000256" key="3">
    <source>
        <dbReference type="ARBA" id="ARBA00022692"/>
    </source>
</evidence>
<dbReference type="InterPro" id="IPR051791">
    <property type="entry name" value="Pra-immunoreactive"/>
</dbReference>
<evidence type="ECO:0000313" key="9">
    <source>
        <dbReference type="Proteomes" id="UP001317779"/>
    </source>
</evidence>
<evidence type="ECO:0000256" key="5">
    <source>
        <dbReference type="ARBA" id="ARBA00023136"/>
    </source>
</evidence>
<evidence type="ECO:0000313" key="8">
    <source>
        <dbReference type="EMBL" id="BDV29703.1"/>
    </source>
</evidence>
<evidence type="ECO:0000259" key="7">
    <source>
        <dbReference type="Pfam" id="PF06271"/>
    </source>
</evidence>
<dbReference type="InterPro" id="IPR010432">
    <property type="entry name" value="RDD"/>
</dbReference>
<feature type="transmembrane region" description="Helical" evidence="6">
    <location>
        <begin position="57"/>
        <end position="80"/>
    </location>
</feature>
<dbReference type="RefSeq" id="WP_263796477.1">
    <property type="nucleotide sequence ID" value="NZ_AP027141.1"/>
</dbReference>
<dbReference type="Gene3D" id="2.60.200.20">
    <property type="match status" value="1"/>
</dbReference>
<evidence type="ECO:0000256" key="4">
    <source>
        <dbReference type="ARBA" id="ARBA00022989"/>
    </source>
</evidence>
<dbReference type="Pfam" id="PF06271">
    <property type="entry name" value="RDD"/>
    <property type="match status" value="1"/>
</dbReference>
<keyword evidence="2" id="KW-1003">Cell membrane</keyword>
<evidence type="ECO:0000256" key="6">
    <source>
        <dbReference type="SAM" id="Phobius"/>
    </source>
</evidence>
<keyword evidence="9" id="KW-1185">Reference proteome</keyword>
<comment type="subcellular location">
    <subcellularLocation>
        <location evidence="1">Cell membrane</location>
        <topology evidence="1">Multi-pass membrane protein</topology>
    </subcellularLocation>
</comment>
<dbReference type="Proteomes" id="UP001317779">
    <property type="component" value="Chromosome"/>
</dbReference>
<sequence>MTEPATEVDEARHLGLVAAAPGIRSLAFAIDLTVAAVLATPIVIGAVLAAAEGESSALTVILVASGAAALVLFAVGQLLAHGRRGVTVGKAALRLRSVSALSYGRPGFWRVCLRALTLAASGLVPVVGPVVLLSSSLWDPQGRGRSILDRMVGCWLIDARAGLDPFDATALRRARRALRDRPEGLDEQLASMASGAPADASLRVPAERSRAGVVGAGETGAQWALAAELAVAPPIDHLPEPDLIGAPASAPTSAIPSSPGVARSASSVADAPDVATAVPDADVPPVRARRRVKGVLRFDDGTTARIGAFGLIGRDPVPGAGEEGALAIPLADPQRLMSKTHLAFGQDAEGLWVIDRGSRNGTQLLSPGGEVVEATPGERVRVPEGWVVQVGGRSFTAAKGDGE</sequence>
<feature type="transmembrane region" description="Helical" evidence="6">
    <location>
        <begin position="26"/>
        <end position="51"/>
    </location>
</feature>
<dbReference type="InterPro" id="IPR008984">
    <property type="entry name" value="SMAD_FHA_dom_sf"/>
</dbReference>
<feature type="transmembrane region" description="Helical" evidence="6">
    <location>
        <begin position="115"/>
        <end position="138"/>
    </location>
</feature>
<dbReference type="CDD" id="cd00060">
    <property type="entry name" value="FHA"/>
    <property type="match status" value="1"/>
</dbReference>
<evidence type="ECO:0000256" key="1">
    <source>
        <dbReference type="ARBA" id="ARBA00004651"/>
    </source>
</evidence>